<dbReference type="Proteomes" id="UP001066276">
    <property type="component" value="Chromosome 5"/>
</dbReference>
<protein>
    <submittedName>
        <fullName evidence="2">Uncharacterized protein</fullName>
    </submittedName>
</protein>
<name>A0AAV7RAM7_PLEWA</name>
<feature type="compositionally biased region" description="Basic and acidic residues" evidence="1">
    <location>
        <begin position="80"/>
        <end position="91"/>
    </location>
</feature>
<keyword evidence="3" id="KW-1185">Reference proteome</keyword>
<sequence>MATGTAGSVLQNPYLPNAKPQASTYEVCPEEEAVDAVGMDGLATPSGTGLTDEEDKRTNGALSKPGQSTESPPVYGSPSEPHKGEEGWVENNKVDLWAREKSVHPLSSS</sequence>
<feature type="region of interest" description="Disordered" evidence="1">
    <location>
        <begin position="1"/>
        <end position="91"/>
    </location>
</feature>
<evidence type="ECO:0000256" key="1">
    <source>
        <dbReference type="SAM" id="MobiDB-lite"/>
    </source>
</evidence>
<organism evidence="2 3">
    <name type="scientific">Pleurodeles waltl</name>
    <name type="common">Iberian ribbed newt</name>
    <dbReference type="NCBI Taxonomy" id="8319"/>
    <lineage>
        <taxon>Eukaryota</taxon>
        <taxon>Metazoa</taxon>
        <taxon>Chordata</taxon>
        <taxon>Craniata</taxon>
        <taxon>Vertebrata</taxon>
        <taxon>Euteleostomi</taxon>
        <taxon>Amphibia</taxon>
        <taxon>Batrachia</taxon>
        <taxon>Caudata</taxon>
        <taxon>Salamandroidea</taxon>
        <taxon>Salamandridae</taxon>
        <taxon>Pleurodelinae</taxon>
        <taxon>Pleurodeles</taxon>
    </lineage>
</organism>
<evidence type="ECO:0000313" key="3">
    <source>
        <dbReference type="Proteomes" id="UP001066276"/>
    </source>
</evidence>
<accession>A0AAV7RAM7</accession>
<dbReference type="AlphaFoldDB" id="A0AAV7RAM7"/>
<dbReference type="EMBL" id="JANPWB010000009">
    <property type="protein sequence ID" value="KAJ1149153.1"/>
    <property type="molecule type" value="Genomic_DNA"/>
</dbReference>
<gene>
    <name evidence="2" type="ORF">NDU88_001970</name>
</gene>
<comment type="caution">
    <text evidence="2">The sequence shown here is derived from an EMBL/GenBank/DDBJ whole genome shotgun (WGS) entry which is preliminary data.</text>
</comment>
<reference evidence="2" key="1">
    <citation type="journal article" date="2022" name="bioRxiv">
        <title>Sequencing and chromosome-scale assembly of the giantPleurodeles waltlgenome.</title>
        <authorList>
            <person name="Brown T."/>
            <person name="Elewa A."/>
            <person name="Iarovenko S."/>
            <person name="Subramanian E."/>
            <person name="Araus A.J."/>
            <person name="Petzold A."/>
            <person name="Susuki M."/>
            <person name="Suzuki K.-i.T."/>
            <person name="Hayashi T."/>
            <person name="Toyoda A."/>
            <person name="Oliveira C."/>
            <person name="Osipova E."/>
            <person name="Leigh N.D."/>
            <person name="Simon A."/>
            <person name="Yun M.H."/>
        </authorList>
    </citation>
    <scope>NUCLEOTIDE SEQUENCE</scope>
    <source>
        <strain evidence="2">20211129_DDA</strain>
        <tissue evidence="2">Liver</tissue>
    </source>
</reference>
<evidence type="ECO:0000313" key="2">
    <source>
        <dbReference type="EMBL" id="KAJ1149153.1"/>
    </source>
</evidence>
<proteinExistence type="predicted"/>
<feature type="compositionally biased region" description="Polar residues" evidence="1">
    <location>
        <begin position="1"/>
        <end position="11"/>
    </location>
</feature>